<evidence type="ECO:0000313" key="1">
    <source>
        <dbReference type="EMBL" id="REH39017.1"/>
    </source>
</evidence>
<evidence type="ECO:0000313" key="2">
    <source>
        <dbReference type="Proteomes" id="UP000256774"/>
    </source>
</evidence>
<sequence length="356" mass="39095">MKSLPFILRAGTLARAHIEAHGFDANSVAALGLPAGGPKFLILKHLDDYVFGPWLAQRQTPLPAFGSSIGAFRLVAAAHQDPAAALDRLVAAYSAQHYASKPSAAEVTEQVRNIVNELVRFDELSTLIDHPKLHLHLITARCKGLSAHRRPWLQLLGLGQAYLANYRGRERLARHMERCVFHSGPAPSPLLDSDAFTTHQIALSRENLTEATLASGTIPWLMHAVRDITGAPPGAHIDGGIVDYHMDMPLKPARPEASPILFVPHYESRLVPGWFDKRLPKRTPTQAERLLLLSPSPELVASLPGGVIPSREDFKTYHGRDAERLKAWRAAIEASRAIAESFAELGDRGRLLEAVR</sequence>
<organism evidence="1 2">
    <name type="scientific">Paraperlucidibaca baekdonensis</name>
    <dbReference type="NCBI Taxonomy" id="748120"/>
    <lineage>
        <taxon>Bacteria</taxon>
        <taxon>Pseudomonadati</taxon>
        <taxon>Pseudomonadota</taxon>
        <taxon>Gammaproteobacteria</taxon>
        <taxon>Moraxellales</taxon>
        <taxon>Moraxellaceae</taxon>
        <taxon>Paraperlucidibaca</taxon>
    </lineage>
</organism>
<dbReference type="AlphaFoldDB" id="A0A3E0H6X4"/>
<proteinExistence type="predicted"/>
<dbReference type="RefSeq" id="WP_116208029.1">
    <property type="nucleotide sequence ID" value="NZ_QUNR01000002.1"/>
</dbReference>
<reference evidence="1 2" key="1">
    <citation type="submission" date="2018-08" db="EMBL/GenBank/DDBJ databases">
        <title>Genomic Encyclopedia of Type Strains, Phase IV (KMG-IV): sequencing the most valuable type-strain genomes for metagenomic binning, comparative biology and taxonomic classification.</title>
        <authorList>
            <person name="Goeker M."/>
        </authorList>
    </citation>
    <scope>NUCLEOTIDE SEQUENCE [LARGE SCALE GENOMIC DNA]</scope>
    <source>
        <strain evidence="1 2">DSM 26022</strain>
    </source>
</reference>
<evidence type="ECO:0008006" key="3">
    <source>
        <dbReference type="Google" id="ProtNLM"/>
    </source>
</evidence>
<accession>A0A3E0H6X4</accession>
<dbReference type="EMBL" id="QUNR01000002">
    <property type="protein sequence ID" value="REH39017.1"/>
    <property type="molecule type" value="Genomic_DNA"/>
</dbReference>
<dbReference type="InterPro" id="IPR016035">
    <property type="entry name" value="Acyl_Trfase/lysoPLipase"/>
</dbReference>
<gene>
    <name evidence="1" type="ORF">DFR26_1189</name>
</gene>
<dbReference type="OrthoDB" id="8586159at2"/>
<protein>
    <recommendedName>
        <fullName evidence="3">Patatin-like phospholipase</fullName>
    </recommendedName>
</protein>
<comment type="caution">
    <text evidence="1">The sequence shown here is derived from an EMBL/GenBank/DDBJ whole genome shotgun (WGS) entry which is preliminary data.</text>
</comment>
<dbReference type="Proteomes" id="UP000256774">
    <property type="component" value="Unassembled WGS sequence"/>
</dbReference>
<keyword evidence="2" id="KW-1185">Reference proteome</keyword>
<dbReference type="SUPFAM" id="SSF52151">
    <property type="entry name" value="FabD/lysophospholipase-like"/>
    <property type="match status" value="1"/>
</dbReference>
<name>A0A3E0H6X4_9GAMM</name>